<accession>A0A844Y3G2</accession>
<dbReference type="OrthoDB" id="1349101at2"/>
<name>A0A844Y3G2_9SPHN</name>
<comment type="caution">
    <text evidence="1">The sequence shown here is derived from an EMBL/GenBank/DDBJ whole genome shotgun (WGS) entry which is preliminary data.</text>
</comment>
<evidence type="ECO:0000313" key="1">
    <source>
        <dbReference type="EMBL" id="MXO51853.1"/>
    </source>
</evidence>
<gene>
    <name evidence="1" type="ORF">GRI42_11130</name>
</gene>
<dbReference type="EMBL" id="WTYF01000004">
    <property type="protein sequence ID" value="MXO51853.1"/>
    <property type="molecule type" value="Genomic_DNA"/>
</dbReference>
<protein>
    <submittedName>
        <fullName evidence="1">Uncharacterized protein</fullName>
    </submittedName>
</protein>
<proteinExistence type="predicted"/>
<keyword evidence="2" id="KW-1185">Reference proteome</keyword>
<reference evidence="1 2" key="1">
    <citation type="submission" date="2019-12" db="EMBL/GenBank/DDBJ databases">
        <title>Genomic-based taxomic classification of the family Erythrobacteraceae.</title>
        <authorList>
            <person name="Xu L."/>
        </authorList>
    </citation>
    <scope>NUCLEOTIDE SEQUENCE [LARGE SCALE GENOMIC DNA]</scope>
    <source>
        <strain evidence="1 2">DSM 16225</strain>
    </source>
</reference>
<evidence type="ECO:0000313" key="2">
    <source>
        <dbReference type="Proteomes" id="UP000444185"/>
    </source>
</evidence>
<dbReference type="RefSeq" id="WP_160608549.1">
    <property type="nucleotide sequence ID" value="NZ_WTYF01000004.1"/>
</dbReference>
<sequence length="216" mass="23248">MAYWQGLVTGAALVGMAVTLVAAARPGTMKTLDVERINIREPDGTLRMVISGRDRFPGAFHKGQEIDRPDRRFPAGMLFLNDEGTENGGLIWAGKSESGKTNAGASLTFDRYENDQTLQLLQTDNGERDMAAVIISDRPGESMFESKDGKAAVREGSAGGAPRLFLGKSRDRASVLMLQDGSGLPRMMLRVEKDGTSAIDFLDDKGAVIRSIGPDA</sequence>
<dbReference type="AlphaFoldDB" id="A0A844Y3G2"/>
<organism evidence="1 2">
    <name type="scientific">Qipengyuania gaetbuli</name>
    <dbReference type="NCBI Taxonomy" id="266952"/>
    <lineage>
        <taxon>Bacteria</taxon>
        <taxon>Pseudomonadati</taxon>
        <taxon>Pseudomonadota</taxon>
        <taxon>Alphaproteobacteria</taxon>
        <taxon>Sphingomonadales</taxon>
        <taxon>Erythrobacteraceae</taxon>
        <taxon>Qipengyuania</taxon>
    </lineage>
</organism>
<dbReference type="Proteomes" id="UP000444185">
    <property type="component" value="Unassembled WGS sequence"/>
</dbReference>